<gene>
    <name evidence="1" type="ORF">GCM10009682_52620</name>
</gene>
<protein>
    <recommendedName>
        <fullName evidence="3">Ankyrin repeat domain-containing protein</fullName>
    </recommendedName>
</protein>
<dbReference type="EMBL" id="BAAALT010000228">
    <property type="protein sequence ID" value="GAA1826427.1"/>
    <property type="molecule type" value="Genomic_DNA"/>
</dbReference>
<sequence length="58" mass="6263">MDDLRRLADAGSTDAVAELVQLAGERHDVTELRRLADAGNRDAADVLAEILEGQDSTR</sequence>
<evidence type="ECO:0000313" key="1">
    <source>
        <dbReference type="EMBL" id="GAA1826427.1"/>
    </source>
</evidence>
<accession>A0ABN2MHY0</accession>
<name>A0ABN2MHY0_9ACTN</name>
<organism evidence="1 2">
    <name type="scientific">Luedemannella flava</name>
    <dbReference type="NCBI Taxonomy" id="349316"/>
    <lineage>
        <taxon>Bacteria</taxon>
        <taxon>Bacillati</taxon>
        <taxon>Actinomycetota</taxon>
        <taxon>Actinomycetes</taxon>
        <taxon>Micromonosporales</taxon>
        <taxon>Micromonosporaceae</taxon>
        <taxon>Luedemannella</taxon>
    </lineage>
</organism>
<reference evidence="1 2" key="1">
    <citation type="journal article" date="2019" name="Int. J. Syst. Evol. Microbiol.">
        <title>The Global Catalogue of Microorganisms (GCM) 10K type strain sequencing project: providing services to taxonomists for standard genome sequencing and annotation.</title>
        <authorList>
            <consortium name="The Broad Institute Genomics Platform"/>
            <consortium name="The Broad Institute Genome Sequencing Center for Infectious Disease"/>
            <person name="Wu L."/>
            <person name="Ma J."/>
        </authorList>
    </citation>
    <scope>NUCLEOTIDE SEQUENCE [LARGE SCALE GENOMIC DNA]</scope>
    <source>
        <strain evidence="1 2">JCM 13250</strain>
    </source>
</reference>
<dbReference type="Proteomes" id="UP001500218">
    <property type="component" value="Unassembled WGS sequence"/>
</dbReference>
<evidence type="ECO:0008006" key="3">
    <source>
        <dbReference type="Google" id="ProtNLM"/>
    </source>
</evidence>
<comment type="caution">
    <text evidence="1">The sequence shown here is derived from an EMBL/GenBank/DDBJ whole genome shotgun (WGS) entry which is preliminary data.</text>
</comment>
<proteinExistence type="predicted"/>
<keyword evidence="2" id="KW-1185">Reference proteome</keyword>
<evidence type="ECO:0000313" key="2">
    <source>
        <dbReference type="Proteomes" id="UP001500218"/>
    </source>
</evidence>